<dbReference type="InterPro" id="IPR056924">
    <property type="entry name" value="SH3_Tf2-1"/>
</dbReference>
<evidence type="ECO:0000259" key="1">
    <source>
        <dbReference type="Pfam" id="PF24626"/>
    </source>
</evidence>
<name>A0ABM4AFM6_ZIZJJ</name>
<proteinExistence type="predicted"/>
<dbReference type="RefSeq" id="XP_060675534.1">
    <property type="nucleotide sequence ID" value="XM_060819551.1"/>
</dbReference>
<dbReference type="PANTHER" id="PTHR46148">
    <property type="entry name" value="CHROMO DOMAIN-CONTAINING PROTEIN"/>
    <property type="match status" value="1"/>
</dbReference>
<gene>
    <name evidence="3" type="primary">LOC132804976</name>
</gene>
<organism evidence="2 3">
    <name type="scientific">Ziziphus jujuba</name>
    <name type="common">Chinese jujube</name>
    <name type="synonym">Ziziphus sativa</name>
    <dbReference type="NCBI Taxonomy" id="326968"/>
    <lineage>
        <taxon>Eukaryota</taxon>
        <taxon>Viridiplantae</taxon>
        <taxon>Streptophyta</taxon>
        <taxon>Embryophyta</taxon>
        <taxon>Tracheophyta</taxon>
        <taxon>Spermatophyta</taxon>
        <taxon>Magnoliopsida</taxon>
        <taxon>eudicotyledons</taxon>
        <taxon>Gunneridae</taxon>
        <taxon>Pentapetalae</taxon>
        <taxon>rosids</taxon>
        <taxon>fabids</taxon>
        <taxon>Rosales</taxon>
        <taxon>Rhamnaceae</taxon>
        <taxon>Paliureae</taxon>
        <taxon>Ziziphus</taxon>
    </lineage>
</organism>
<dbReference type="Pfam" id="PF24626">
    <property type="entry name" value="SH3_Tf2-1"/>
    <property type="match status" value="1"/>
</dbReference>
<feature type="domain" description="Tf2-1-like SH3-like" evidence="1">
    <location>
        <begin position="51"/>
        <end position="104"/>
    </location>
</feature>
<dbReference type="PANTHER" id="PTHR46148:SF60">
    <property type="entry name" value="CHROMO DOMAIN-CONTAINING PROTEIN"/>
    <property type="match status" value="1"/>
</dbReference>
<reference evidence="3" key="1">
    <citation type="submission" date="2025-08" db="UniProtKB">
        <authorList>
            <consortium name="RefSeq"/>
        </authorList>
    </citation>
    <scope>IDENTIFICATION</scope>
    <source>
        <tissue evidence="3">Seedling</tissue>
    </source>
</reference>
<accession>A0ABM4AFM6</accession>
<keyword evidence="2" id="KW-1185">Reference proteome</keyword>
<protein>
    <submittedName>
        <fullName evidence="3">Uncharacterized protein LOC132804976</fullName>
    </submittedName>
</protein>
<dbReference type="Proteomes" id="UP001652623">
    <property type="component" value="Chromosome 8"/>
</dbReference>
<evidence type="ECO:0000313" key="2">
    <source>
        <dbReference type="Proteomes" id="UP001652623"/>
    </source>
</evidence>
<sequence length="162" mass="18977">MAITRTLKMSPYEALYERQCRTPLCWNETGERKLLDPEIVQATVDKLSPWKGVVRFGQRGKLSPRYIGPYEIVERIGPVAYRVDLSEELSRVHDVFHISMLRKYISNPSHVLETPKIELGDDLSYEEQPVQILGREEKRLRNKTIALVKVLWRNQIVEEVTW</sequence>
<evidence type="ECO:0000313" key="3">
    <source>
        <dbReference type="RefSeq" id="XP_060675534.1"/>
    </source>
</evidence>
<dbReference type="GeneID" id="132804976"/>